<keyword evidence="2" id="KW-0238">DNA-binding</keyword>
<dbReference type="GO" id="GO:0003700">
    <property type="term" value="F:DNA-binding transcription factor activity"/>
    <property type="evidence" value="ECO:0007669"/>
    <property type="project" value="InterPro"/>
</dbReference>
<accession>A0A6A7N1S0</accession>
<feature type="domain" description="HTH araC/xylS-type" evidence="4">
    <location>
        <begin position="216"/>
        <end position="314"/>
    </location>
</feature>
<dbReference type="PROSITE" id="PS00041">
    <property type="entry name" value="HTH_ARAC_FAMILY_1"/>
    <property type="match status" value="1"/>
</dbReference>
<dbReference type="InterPro" id="IPR018062">
    <property type="entry name" value="HTH_AraC-typ_CS"/>
</dbReference>
<dbReference type="SUPFAM" id="SSF46689">
    <property type="entry name" value="Homeodomain-like"/>
    <property type="match status" value="1"/>
</dbReference>
<sequence>MAINHFTVANEAPGLQAQAWREYVGRIMDVPVSRSQRKHGFRGEISTYVLKDLIFLDSRTDAVCQVRSPGYISRDGMRDYVFHVAIEGIIETEVGGGSRKAAQFVPGILALDMNQTMRMMRPASARVLAFFLPRHVVEAAIPDAEAIHGQVVNYSSPLTRLLFDQLMALCRTLSTLPPSELDAALRRCGELILAAFVKQTRLESGQRAAVRAAWQDKIRLYIDANLYRQDLTPEHILQTFPLSRPSLYRLFEAEGGLAAYVRNCRLREAANELVLAPETAIAEIARDLAFQSPAHFSRVFRSAYGMAPLDFRAMQLDWLRP</sequence>
<dbReference type="PROSITE" id="PS01124">
    <property type="entry name" value="HTH_ARAC_FAMILY_2"/>
    <property type="match status" value="1"/>
</dbReference>
<keyword evidence="3" id="KW-0804">Transcription</keyword>
<comment type="caution">
    <text evidence="5">The sequence shown here is derived from an EMBL/GenBank/DDBJ whole genome shotgun (WGS) entry which is preliminary data.</text>
</comment>
<dbReference type="EMBL" id="WHUG01000004">
    <property type="protein sequence ID" value="MQA38946.1"/>
    <property type="molecule type" value="Genomic_DNA"/>
</dbReference>
<name>A0A6A7N1S0_9BURK</name>
<dbReference type="SMART" id="SM00342">
    <property type="entry name" value="HTH_ARAC"/>
    <property type="match status" value="1"/>
</dbReference>
<dbReference type="PANTHER" id="PTHR46796">
    <property type="entry name" value="HTH-TYPE TRANSCRIPTIONAL ACTIVATOR RHAS-RELATED"/>
    <property type="match status" value="1"/>
</dbReference>
<dbReference type="InterPro" id="IPR050204">
    <property type="entry name" value="AraC_XylS_family_regulators"/>
</dbReference>
<gene>
    <name evidence="5" type="ORF">GEV02_12340</name>
</gene>
<evidence type="ECO:0000256" key="1">
    <source>
        <dbReference type="ARBA" id="ARBA00023015"/>
    </source>
</evidence>
<proteinExistence type="predicted"/>
<dbReference type="InterPro" id="IPR035418">
    <property type="entry name" value="AraC-bd_2"/>
</dbReference>
<dbReference type="Proteomes" id="UP000440498">
    <property type="component" value="Unassembled WGS sequence"/>
</dbReference>
<organism evidence="5 6">
    <name type="scientific">Rugamonas aquatica</name>
    <dbReference type="NCBI Taxonomy" id="2743357"/>
    <lineage>
        <taxon>Bacteria</taxon>
        <taxon>Pseudomonadati</taxon>
        <taxon>Pseudomonadota</taxon>
        <taxon>Betaproteobacteria</taxon>
        <taxon>Burkholderiales</taxon>
        <taxon>Oxalobacteraceae</taxon>
        <taxon>Telluria group</taxon>
        <taxon>Rugamonas</taxon>
    </lineage>
</organism>
<protein>
    <submittedName>
        <fullName evidence="5">Helix-turn-helix domain-containing protein</fullName>
    </submittedName>
</protein>
<dbReference type="AlphaFoldDB" id="A0A6A7N1S0"/>
<keyword evidence="1" id="KW-0805">Transcription regulation</keyword>
<dbReference type="InterPro" id="IPR009057">
    <property type="entry name" value="Homeodomain-like_sf"/>
</dbReference>
<dbReference type="PRINTS" id="PR00032">
    <property type="entry name" value="HTHARAC"/>
</dbReference>
<evidence type="ECO:0000313" key="5">
    <source>
        <dbReference type="EMBL" id="MQA38946.1"/>
    </source>
</evidence>
<evidence type="ECO:0000256" key="2">
    <source>
        <dbReference type="ARBA" id="ARBA00023125"/>
    </source>
</evidence>
<reference evidence="5 6" key="1">
    <citation type="submission" date="2019-10" db="EMBL/GenBank/DDBJ databases">
        <title>Two novel species isolated from a subtropical stream in China.</title>
        <authorList>
            <person name="Lu H."/>
        </authorList>
    </citation>
    <scope>NUCLEOTIDE SEQUENCE [LARGE SCALE GENOMIC DNA]</scope>
    <source>
        <strain evidence="5 6">FT29W</strain>
    </source>
</reference>
<dbReference type="Gene3D" id="1.10.10.60">
    <property type="entry name" value="Homeodomain-like"/>
    <property type="match status" value="1"/>
</dbReference>
<keyword evidence="6" id="KW-1185">Reference proteome</keyword>
<evidence type="ECO:0000313" key="6">
    <source>
        <dbReference type="Proteomes" id="UP000440498"/>
    </source>
</evidence>
<dbReference type="Pfam" id="PF12833">
    <property type="entry name" value="HTH_18"/>
    <property type="match status" value="1"/>
</dbReference>
<dbReference type="InterPro" id="IPR018060">
    <property type="entry name" value="HTH_AraC"/>
</dbReference>
<dbReference type="GO" id="GO:0043565">
    <property type="term" value="F:sequence-specific DNA binding"/>
    <property type="evidence" value="ECO:0007669"/>
    <property type="project" value="InterPro"/>
</dbReference>
<evidence type="ECO:0000259" key="4">
    <source>
        <dbReference type="PROSITE" id="PS01124"/>
    </source>
</evidence>
<dbReference type="InterPro" id="IPR020449">
    <property type="entry name" value="Tscrpt_reg_AraC-type_HTH"/>
</dbReference>
<dbReference type="PANTHER" id="PTHR46796:SF6">
    <property type="entry name" value="ARAC SUBFAMILY"/>
    <property type="match status" value="1"/>
</dbReference>
<dbReference type="Pfam" id="PF14525">
    <property type="entry name" value="AraC_binding_2"/>
    <property type="match status" value="1"/>
</dbReference>
<evidence type="ECO:0000256" key="3">
    <source>
        <dbReference type="ARBA" id="ARBA00023163"/>
    </source>
</evidence>